<feature type="compositionally biased region" description="Basic and acidic residues" evidence="1">
    <location>
        <begin position="24"/>
        <end position="54"/>
    </location>
</feature>
<sequence length="155" mass="17062">MKRSQLQDEICKPPNQEESSNQRQHQDTASRLSEGSDHSHDHSYSTDVTSRKESSPSFMFIEGDVVDLNLFTARSDSSTDVSACRSTSSDVLTARSESSTDVTTARTVSSTDVLTARSVSSSDLLSAKEAFEESDQKSPIQKSRFTSDLNMQLMP</sequence>
<keyword evidence="3" id="KW-1185">Reference proteome</keyword>
<accession>A0AAN8J0J8</accession>
<evidence type="ECO:0000313" key="3">
    <source>
        <dbReference type="Proteomes" id="UP001331761"/>
    </source>
</evidence>
<feature type="region of interest" description="Disordered" evidence="1">
    <location>
        <begin position="1"/>
        <end position="56"/>
    </location>
</feature>
<organism evidence="2 3">
    <name type="scientific">Trichostrongylus colubriformis</name>
    <name type="common">Black scour worm</name>
    <dbReference type="NCBI Taxonomy" id="6319"/>
    <lineage>
        <taxon>Eukaryota</taxon>
        <taxon>Metazoa</taxon>
        <taxon>Ecdysozoa</taxon>
        <taxon>Nematoda</taxon>
        <taxon>Chromadorea</taxon>
        <taxon>Rhabditida</taxon>
        <taxon>Rhabditina</taxon>
        <taxon>Rhabditomorpha</taxon>
        <taxon>Strongyloidea</taxon>
        <taxon>Trichostrongylidae</taxon>
        <taxon>Trichostrongylus</taxon>
    </lineage>
</organism>
<evidence type="ECO:0000256" key="1">
    <source>
        <dbReference type="SAM" id="MobiDB-lite"/>
    </source>
</evidence>
<reference evidence="2 3" key="1">
    <citation type="submission" date="2019-10" db="EMBL/GenBank/DDBJ databases">
        <title>Assembly and Annotation for the nematode Trichostrongylus colubriformis.</title>
        <authorList>
            <person name="Martin J."/>
        </authorList>
    </citation>
    <scope>NUCLEOTIDE SEQUENCE [LARGE SCALE GENOMIC DNA]</scope>
    <source>
        <strain evidence="2">G859</strain>
        <tissue evidence="2">Whole worm</tissue>
    </source>
</reference>
<feature type="compositionally biased region" description="Polar residues" evidence="1">
    <location>
        <begin position="137"/>
        <end position="155"/>
    </location>
</feature>
<name>A0AAN8J0J8_TRICO</name>
<dbReference type="EMBL" id="WIXE01016843">
    <property type="protein sequence ID" value="KAK5972229.1"/>
    <property type="molecule type" value="Genomic_DNA"/>
</dbReference>
<gene>
    <name evidence="2" type="ORF">GCK32_016597</name>
</gene>
<comment type="caution">
    <text evidence="2">The sequence shown here is derived from an EMBL/GenBank/DDBJ whole genome shotgun (WGS) entry which is preliminary data.</text>
</comment>
<dbReference type="Proteomes" id="UP001331761">
    <property type="component" value="Unassembled WGS sequence"/>
</dbReference>
<feature type="compositionally biased region" description="Polar residues" evidence="1">
    <location>
        <begin position="76"/>
        <end position="124"/>
    </location>
</feature>
<feature type="region of interest" description="Disordered" evidence="1">
    <location>
        <begin position="76"/>
        <end position="155"/>
    </location>
</feature>
<protein>
    <submittedName>
        <fullName evidence="2">Uncharacterized protein</fullName>
    </submittedName>
</protein>
<feature type="compositionally biased region" description="Basic and acidic residues" evidence="1">
    <location>
        <begin position="1"/>
        <end position="11"/>
    </location>
</feature>
<dbReference type="AlphaFoldDB" id="A0AAN8J0J8"/>
<proteinExistence type="predicted"/>
<evidence type="ECO:0000313" key="2">
    <source>
        <dbReference type="EMBL" id="KAK5972229.1"/>
    </source>
</evidence>